<dbReference type="EC" id="1.8.5.2" evidence="6"/>
<dbReference type="EMBL" id="JAGGKT010000009">
    <property type="protein sequence ID" value="MBP1932987.1"/>
    <property type="molecule type" value="Genomic_DNA"/>
</dbReference>
<dbReference type="GO" id="GO:0043831">
    <property type="term" value="F:thiosulfate dehydrogenase (quinone) activity"/>
    <property type="evidence" value="ECO:0007669"/>
    <property type="project" value="UniProtKB-EC"/>
</dbReference>
<name>A0ABS4GRS9_9BACL</name>
<protein>
    <submittedName>
        <fullName evidence="6">Thiosulfate dehydrogenase [quinone] large subunit</fullName>
        <ecNumber evidence="6">1.8.5.2</ecNumber>
    </submittedName>
</protein>
<dbReference type="RefSeq" id="WP_209811024.1">
    <property type="nucleotide sequence ID" value="NZ_JAGGKT010000009.1"/>
</dbReference>
<evidence type="ECO:0000256" key="3">
    <source>
        <dbReference type="ARBA" id="ARBA00022989"/>
    </source>
</evidence>
<feature type="transmembrane region" description="Helical" evidence="5">
    <location>
        <begin position="121"/>
        <end position="141"/>
    </location>
</feature>
<evidence type="ECO:0000313" key="6">
    <source>
        <dbReference type="EMBL" id="MBP1932987.1"/>
    </source>
</evidence>
<organism evidence="6 7">
    <name type="scientific">Ammoniphilus resinae</name>
    <dbReference type="NCBI Taxonomy" id="861532"/>
    <lineage>
        <taxon>Bacteria</taxon>
        <taxon>Bacillati</taxon>
        <taxon>Bacillota</taxon>
        <taxon>Bacilli</taxon>
        <taxon>Bacillales</taxon>
        <taxon>Paenibacillaceae</taxon>
        <taxon>Aneurinibacillus group</taxon>
        <taxon>Ammoniphilus</taxon>
    </lineage>
</organism>
<accession>A0ABS4GRS9</accession>
<keyword evidence="7" id="KW-1185">Reference proteome</keyword>
<dbReference type="PANTHER" id="PTHR39157">
    <property type="entry name" value="INTEGRAL MEMBRANE PROTEIN-RELATED"/>
    <property type="match status" value="1"/>
</dbReference>
<comment type="caution">
    <text evidence="6">The sequence shown here is derived from an EMBL/GenBank/DDBJ whole genome shotgun (WGS) entry which is preliminary data.</text>
</comment>
<dbReference type="InterPro" id="IPR032808">
    <property type="entry name" value="DoxX"/>
</dbReference>
<feature type="transmembrane region" description="Helical" evidence="5">
    <location>
        <begin position="85"/>
        <end position="109"/>
    </location>
</feature>
<proteinExistence type="predicted"/>
<keyword evidence="2 5" id="KW-0812">Transmembrane</keyword>
<evidence type="ECO:0000256" key="4">
    <source>
        <dbReference type="ARBA" id="ARBA00023136"/>
    </source>
</evidence>
<sequence length="166" mass="18252">MLERLRANWTIPFWTIIRVWLGYEWVTAGFGKITGGFDATGFLTGAIEKATGDHPAVAGWYAAFLKGFAMPNVELFNVLVPYGELLVGLGLLFGTLTTIALYAGAFMNLNFLLAGTVSTNPVLYTMAILLLVAGPAAYAWGVDRYMAPRLKHYLAETFNRGERLNH</sequence>
<evidence type="ECO:0000256" key="1">
    <source>
        <dbReference type="ARBA" id="ARBA00004141"/>
    </source>
</evidence>
<dbReference type="PANTHER" id="PTHR39157:SF1">
    <property type="entry name" value="DOXX FAMILY PROTEIN"/>
    <property type="match status" value="1"/>
</dbReference>
<evidence type="ECO:0000256" key="5">
    <source>
        <dbReference type="SAM" id="Phobius"/>
    </source>
</evidence>
<evidence type="ECO:0000256" key="2">
    <source>
        <dbReference type="ARBA" id="ARBA00022692"/>
    </source>
</evidence>
<keyword evidence="4 5" id="KW-0472">Membrane</keyword>
<dbReference type="Pfam" id="PF07681">
    <property type="entry name" value="DoxX"/>
    <property type="match status" value="1"/>
</dbReference>
<reference evidence="6 7" key="1">
    <citation type="submission" date="2021-03" db="EMBL/GenBank/DDBJ databases">
        <title>Genomic Encyclopedia of Type Strains, Phase IV (KMG-IV): sequencing the most valuable type-strain genomes for metagenomic binning, comparative biology and taxonomic classification.</title>
        <authorList>
            <person name="Goeker M."/>
        </authorList>
    </citation>
    <scope>NUCLEOTIDE SEQUENCE [LARGE SCALE GENOMIC DNA]</scope>
    <source>
        <strain evidence="6 7">DSM 24738</strain>
    </source>
</reference>
<gene>
    <name evidence="6" type="ORF">J2Z37_002998</name>
</gene>
<dbReference type="Proteomes" id="UP001519343">
    <property type="component" value="Unassembled WGS sequence"/>
</dbReference>
<comment type="subcellular location">
    <subcellularLocation>
        <location evidence="1">Membrane</location>
        <topology evidence="1">Multi-pass membrane protein</topology>
    </subcellularLocation>
</comment>
<keyword evidence="3 5" id="KW-1133">Transmembrane helix</keyword>
<keyword evidence="6" id="KW-0560">Oxidoreductase</keyword>
<evidence type="ECO:0000313" key="7">
    <source>
        <dbReference type="Proteomes" id="UP001519343"/>
    </source>
</evidence>